<dbReference type="Proteomes" id="UP000652761">
    <property type="component" value="Unassembled WGS sequence"/>
</dbReference>
<gene>
    <name evidence="1" type="ORF">Taro_007940</name>
</gene>
<dbReference type="AlphaFoldDB" id="A0A843U0H7"/>
<dbReference type="EMBL" id="NMUH01000256">
    <property type="protein sequence ID" value="MQL75577.1"/>
    <property type="molecule type" value="Genomic_DNA"/>
</dbReference>
<keyword evidence="2" id="KW-1185">Reference proteome</keyword>
<dbReference type="OrthoDB" id="1688035at2759"/>
<name>A0A843U0H7_COLES</name>
<accession>A0A843U0H7</accession>
<proteinExistence type="predicted"/>
<reference evidence="1" key="1">
    <citation type="submission" date="2017-07" db="EMBL/GenBank/DDBJ databases">
        <title>Taro Niue Genome Assembly and Annotation.</title>
        <authorList>
            <person name="Atibalentja N."/>
            <person name="Keating K."/>
            <person name="Fields C.J."/>
        </authorList>
    </citation>
    <scope>NUCLEOTIDE SEQUENCE</scope>
    <source>
        <strain evidence="1">Niue_2</strain>
        <tissue evidence="1">Leaf</tissue>
    </source>
</reference>
<protein>
    <submittedName>
        <fullName evidence="1">Uncharacterized protein</fullName>
    </submittedName>
</protein>
<evidence type="ECO:0000313" key="1">
    <source>
        <dbReference type="EMBL" id="MQL75577.1"/>
    </source>
</evidence>
<sequence length="147" mass="16303">MSVAMEWGGDAKLGRQRSCACPPEALDFGGWCSRSGRRRSLGLGLGRRCADGLYDDEEGDELAPLEYCAAGARPSRPGWRGLWRRIVKGKRRIFGEAAAAARVPYDPFTYAQNFEEQGAMPWVEPENLSRSFSARFANPSGLLRRFA</sequence>
<evidence type="ECO:0000313" key="2">
    <source>
        <dbReference type="Proteomes" id="UP000652761"/>
    </source>
</evidence>
<comment type="caution">
    <text evidence="1">The sequence shown here is derived from an EMBL/GenBank/DDBJ whole genome shotgun (WGS) entry which is preliminary data.</text>
</comment>
<organism evidence="1 2">
    <name type="scientific">Colocasia esculenta</name>
    <name type="common">Wild taro</name>
    <name type="synonym">Arum esculentum</name>
    <dbReference type="NCBI Taxonomy" id="4460"/>
    <lineage>
        <taxon>Eukaryota</taxon>
        <taxon>Viridiplantae</taxon>
        <taxon>Streptophyta</taxon>
        <taxon>Embryophyta</taxon>
        <taxon>Tracheophyta</taxon>
        <taxon>Spermatophyta</taxon>
        <taxon>Magnoliopsida</taxon>
        <taxon>Liliopsida</taxon>
        <taxon>Araceae</taxon>
        <taxon>Aroideae</taxon>
        <taxon>Colocasieae</taxon>
        <taxon>Colocasia</taxon>
    </lineage>
</organism>
<dbReference type="PANTHER" id="PTHR33168">
    <property type="entry name" value="STRESS INDUCED PROTEIN-RELATED"/>
    <property type="match status" value="1"/>
</dbReference>